<dbReference type="NCBIfam" id="NF001862">
    <property type="entry name" value="PRK00601.1"/>
    <property type="match status" value="1"/>
</dbReference>
<feature type="compositionally biased region" description="Basic and acidic residues" evidence="8">
    <location>
        <begin position="1"/>
        <end position="11"/>
    </location>
</feature>
<dbReference type="UniPathway" id="UPA00610">
    <property type="reaction ID" value="UER00666"/>
</dbReference>
<dbReference type="Pfam" id="PF00692">
    <property type="entry name" value="dUTPase"/>
    <property type="match status" value="1"/>
</dbReference>
<dbReference type="NCBIfam" id="TIGR00576">
    <property type="entry name" value="dut"/>
    <property type="match status" value="1"/>
</dbReference>
<dbReference type="GO" id="GO:0006226">
    <property type="term" value="P:dUMP biosynthetic process"/>
    <property type="evidence" value="ECO:0007669"/>
    <property type="project" value="UniProtKB-UniRule"/>
</dbReference>
<protein>
    <recommendedName>
        <fullName evidence="7">Deoxyuridine 5'-triphosphate nucleotidohydrolase</fullName>
        <shortName evidence="7">dUTPase</shortName>
        <ecNumber evidence="7">3.6.1.23</ecNumber>
    </recommendedName>
    <alternativeName>
        <fullName evidence="7">dUTP pyrophosphatase</fullName>
    </alternativeName>
</protein>
<dbReference type="CDD" id="cd07557">
    <property type="entry name" value="trimeric_dUTPase"/>
    <property type="match status" value="1"/>
</dbReference>
<evidence type="ECO:0000256" key="8">
    <source>
        <dbReference type="SAM" id="MobiDB-lite"/>
    </source>
</evidence>
<evidence type="ECO:0000259" key="9">
    <source>
        <dbReference type="Pfam" id="PF00692"/>
    </source>
</evidence>
<dbReference type="AlphaFoldDB" id="A0A1E3NIM6"/>
<keyword evidence="11" id="KW-1185">Reference proteome</keyword>
<sequence>MTQEQHQEKKVQVASTQEPLRVHLLSADGKPPSRGSPDAAGYDIYASEATVIPANGRAMVSTALAIICPLGTYGRVAPRSGLAVKHGISTGAGVIDADYRGEVKVLLFNHNSQDFQVEKGDRIAQLILERIYTPEIQVLDTSTWEVEKVTQRGAGGFGSTGKN</sequence>
<keyword evidence="7" id="KW-0479">Metal-binding</keyword>
<name>A0A1E3NIM6_9ASCO</name>
<dbReference type="GO" id="GO:0000287">
    <property type="term" value="F:magnesium ion binding"/>
    <property type="evidence" value="ECO:0007669"/>
    <property type="project" value="UniProtKB-UniRule"/>
</dbReference>
<comment type="cofactor">
    <cofactor evidence="7">
        <name>Mg(2+)</name>
        <dbReference type="ChEBI" id="CHEBI:18420"/>
    </cofactor>
</comment>
<evidence type="ECO:0000256" key="3">
    <source>
        <dbReference type="ARBA" id="ARBA00011233"/>
    </source>
</evidence>
<dbReference type="GeneID" id="30181171"/>
<comment type="subunit">
    <text evidence="3 7">Homotrimer.</text>
</comment>
<keyword evidence="5 7" id="KW-0546">Nucleotide metabolism</keyword>
<dbReference type="Proteomes" id="UP000094455">
    <property type="component" value="Unassembled WGS sequence"/>
</dbReference>
<evidence type="ECO:0000256" key="2">
    <source>
        <dbReference type="ARBA" id="ARBA00006581"/>
    </source>
</evidence>
<evidence type="ECO:0000256" key="6">
    <source>
        <dbReference type="ARBA" id="ARBA00048211"/>
    </source>
</evidence>
<feature type="domain" description="dUTPase-like" evidence="9">
    <location>
        <begin position="31"/>
        <end position="161"/>
    </location>
</feature>
<dbReference type="InterPro" id="IPR008181">
    <property type="entry name" value="dUTPase"/>
</dbReference>
<feature type="region of interest" description="Disordered" evidence="8">
    <location>
        <begin position="1"/>
        <end position="39"/>
    </location>
</feature>
<dbReference type="OrthoDB" id="419889at2759"/>
<comment type="catalytic activity">
    <reaction evidence="6">
        <text>dUTP + H2O = dUMP + diphosphate + H(+)</text>
        <dbReference type="Rhea" id="RHEA:10248"/>
        <dbReference type="ChEBI" id="CHEBI:15377"/>
        <dbReference type="ChEBI" id="CHEBI:15378"/>
        <dbReference type="ChEBI" id="CHEBI:33019"/>
        <dbReference type="ChEBI" id="CHEBI:61555"/>
        <dbReference type="ChEBI" id="CHEBI:246422"/>
        <dbReference type="EC" id="3.6.1.23"/>
    </reaction>
    <physiologicalReaction direction="left-to-right" evidence="6">
        <dbReference type="Rhea" id="RHEA:10249"/>
    </physiologicalReaction>
</comment>
<dbReference type="RefSeq" id="XP_019017100.1">
    <property type="nucleotide sequence ID" value="XM_019164484.1"/>
</dbReference>
<dbReference type="PANTHER" id="PTHR11241">
    <property type="entry name" value="DEOXYURIDINE 5'-TRIPHOSPHATE NUCLEOTIDOHYDROLASE"/>
    <property type="match status" value="1"/>
</dbReference>
<accession>A0A1E3NIM6</accession>
<keyword evidence="4 7" id="KW-0378">Hydrolase</keyword>
<reference evidence="10 11" key="1">
    <citation type="journal article" date="2016" name="Proc. Natl. Acad. Sci. U.S.A.">
        <title>Comparative genomics of biotechnologically important yeasts.</title>
        <authorList>
            <person name="Riley R."/>
            <person name="Haridas S."/>
            <person name="Wolfe K.H."/>
            <person name="Lopes M.R."/>
            <person name="Hittinger C.T."/>
            <person name="Goeker M."/>
            <person name="Salamov A.A."/>
            <person name="Wisecaver J.H."/>
            <person name="Long T.M."/>
            <person name="Calvey C.H."/>
            <person name="Aerts A.L."/>
            <person name="Barry K.W."/>
            <person name="Choi C."/>
            <person name="Clum A."/>
            <person name="Coughlan A.Y."/>
            <person name="Deshpande S."/>
            <person name="Douglass A.P."/>
            <person name="Hanson S.J."/>
            <person name="Klenk H.-P."/>
            <person name="LaButti K.M."/>
            <person name="Lapidus A."/>
            <person name="Lindquist E.A."/>
            <person name="Lipzen A.M."/>
            <person name="Meier-Kolthoff J.P."/>
            <person name="Ohm R.A."/>
            <person name="Otillar R.P."/>
            <person name="Pangilinan J.L."/>
            <person name="Peng Y."/>
            <person name="Rokas A."/>
            <person name="Rosa C.A."/>
            <person name="Scheuner C."/>
            <person name="Sibirny A.A."/>
            <person name="Slot J.C."/>
            <person name="Stielow J.B."/>
            <person name="Sun H."/>
            <person name="Kurtzman C.P."/>
            <person name="Blackwell M."/>
            <person name="Grigoriev I.V."/>
            <person name="Jeffries T.W."/>
        </authorList>
    </citation>
    <scope>NUCLEOTIDE SEQUENCE [LARGE SCALE GENOMIC DNA]</scope>
    <source>
        <strain evidence="10 11">NRRL Y-2026</strain>
    </source>
</reference>
<proteinExistence type="inferred from homology"/>
<dbReference type="PANTHER" id="PTHR11241:SF0">
    <property type="entry name" value="DEOXYURIDINE 5'-TRIPHOSPHATE NUCLEOTIDOHYDROLASE"/>
    <property type="match status" value="1"/>
</dbReference>
<evidence type="ECO:0000256" key="5">
    <source>
        <dbReference type="ARBA" id="ARBA00023080"/>
    </source>
</evidence>
<dbReference type="SUPFAM" id="SSF51283">
    <property type="entry name" value="dUTPase-like"/>
    <property type="match status" value="1"/>
</dbReference>
<dbReference type="EMBL" id="KV454004">
    <property type="protein sequence ID" value="ODQ45987.1"/>
    <property type="molecule type" value="Genomic_DNA"/>
</dbReference>
<evidence type="ECO:0000256" key="1">
    <source>
        <dbReference type="ARBA" id="ARBA00005142"/>
    </source>
</evidence>
<comment type="function">
    <text evidence="7">Involved in nucleotide metabolism via production of dUMP, the immediate precursor of thymidine nucleotides, and decreases the intracellular concentration of dUTP so that uracil cannot be incorporated into DNA.</text>
</comment>
<evidence type="ECO:0000313" key="10">
    <source>
        <dbReference type="EMBL" id="ODQ45987.1"/>
    </source>
</evidence>
<evidence type="ECO:0000256" key="7">
    <source>
        <dbReference type="RuleBase" id="RU367024"/>
    </source>
</evidence>
<dbReference type="InterPro" id="IPR033704">
    <property type="entry name" value="dUTPase_trimeric"/>
</dbReference>
<dbReference type="GO" id="GO:0004170">
    <property type="term" value="F:dUTP diphosphatase activity"/>
    <property type="evidence" value="ECO:0007669"/>
    <property type="project" value="UniProtKB-UniRule"/>
</dbReference>
<dbReference type="EC" id="3.6.1.23" evidence="7"/>
<organism evidence="10 11">
    <name type="scientific">Pichia membranifaciens NRRL Y-2026</name>
    <dbReference type="NCBI Taxonomy" id="763406"/>
    <lineage>
        <taxon>Eukaryota</taxon>
        <taxon>Fungi</taxon>
        <taxon>Dikarya</taxon>
        <taxon>Ascomycota</taxon>
        <taxon>Saccharomycotina</taxon>
        <taxon>Pichiomycetes</taxon>
        <taxon>Pichiales</taxon>
        <taxon>Pichiaceae</taxon>
        <taxon>Pichia</taxon>
    </lineage>
</organism>
<evidence type="ECO:0000313" key="11">
    <source>
        <dbReference type="Proteomes" id="UP000094455"/>
    </source>
</evidence>
<dbReference type="STRING" id="763406.A0A1E3NIM6"/>
<keyword evidence="7" id="KW-0460">Magnesium</keyword>
<dbReference type="InterPro" id="IPR029054">
    <property type="entry name" value="dUTPase-like"/>
</dbReference>
<gene>
    <name evidence="10" type="ORF">PICMEDRAFT_73465</name>
</gene>
<comment type="pathway">
    <text evidence="1 7">Pyrimidine metabolism; dUMP biosynthesis; dUMP from dCTP (dUTP route): step 2/2.</text>
</comment>
<dbReference type="InterPro" id="IPR036157">
    <property type="entry name" value="dUTPase-like_sf"/>
</dbReference>
<dbReference type="Gene3D" id="2.70.40.10">
    <property type="match status" value="1"/>
</dbReference>
<dbReference type="GO" id="GO:0046081">
    <property type="term" value="P:dUTP catabolic process"/>
    <property type="evidence" value="ECO:0007669"/>
    <property type="project" value="UniProtKB-UniRule"/>
</dbReference>
<evidence type="ECO:0000256" key="4">
    <source>
        <dbReference type="ARBA" id="ARBA00022801"/>
    </source>
</evidence>
<comment type="similarity">
    <text evidence="2 7">Belongs to the dUTPase family.</text>
</comment>